<dbReference type="AlphaFoldDB" id="B7Q1B0"/>
<evidence type="ECO:0000313" key="2">
    <source>
        <dbReference type="EMBL" id="EEC12632.1"/>
    </source>
</evidence>
<evidence type="ECO:0000256" key="1">
    <source>
        <dbReference type="SAM" id="MobiDB-lite"/>
    </source>
</evidence>
<sequence>MPPKTAPLRDDDDQASDSESDIPTVVRALETHAQRIEDLVHEDRVAANQTLERLLLEAHRQQQEAHREMTDAVANAVGRVLSQGLQHAGTAQAVPPQPTQPPITSFGGLRLGTGPADSQPPIIVPPPTDPWPPVSQSEFNPSAATHAAAVTGPGPQLQQQQQQPFGLPPPDPGRFYTPVDFTNQPYNIQVAGRQRVFTIHDPPARRDIAEAFLHVQQAARHSPHIGKREVTELQLLEMFVQVCDCRCTGLPNRDKLKIFDRVRLLYHVAQSGWGAALDGYADPSASLLLGPPVPTRRPLQPRAVSPERTTSPTRNRPTTRSQRPPPKSPKKTKK</sequence>
<feature type="compositionally biased region" description="Acidic residues" evidence="1">
    <location>
        <begin position="10"/>
        <end position="20"/>
    </location>
</feature>
<organism>
    <name type="scientific">Ixodes scapularis</name>
    <name type="common">Black-legged tick</name>
    <name type="synonym">Deer tick</name>
    <dbReference type="NCBI Taxonomy" id="6945"/>
    <lineage>
        <taxon>Eukaryota</taxon>
        <taxon>Metazoa</taxon>
        <taxon>Ecdysozoa</taxon>
        <taxon>Arthropoda</taxon>
        <taxon>Chelicerata</taxon>
        <taxon>Arachnida</taxon>
        <taxon>Acari</taxon>
        <taxon>Parasitiformes</taxon>
        <taxon>Ixodida</taxon>
        <taxon>Ixodoidea</taxon>
        <taxon>Ixodidae</taxon>
        <taxon>Ixodinae</taxon>
        <taxon>Ixodes</taxon>
    </lineage>
</organism>
<dbReference type="VEuPathDB" id="VectorBase:ISCW009169"/>
<dbReference type="Proteomes" id="UP000001555">
    <property type="component" value="Unassembled WGS sequence"/>
</dbReference>
<feature type="compositionally biased region" description="Low complexity" evidence="1">
    <location>
        <begin position="306"/>
        <end position="322"/>
    </location>
</feature>
<evidence type="ECO:0000313" key="3">
    <source>
        <dbReference type="EnsemblMetazoa" id="ISCW009169-PA"/>
    </source>
</evidence>
<evidence type="ECO:0000313" key="4">
    <source>
        <dbReference type="Proteomes" id="UP000001555"/>
    </source>
</evidence>
<feature type="region of interest" description="Disordered" evidence="1">
    <location>
        <begin position="1"/>
        <end position="22"/>
    </location>
</feature>
<accession>B7Q1B0</accession>
<proteinExistence type="predicted"/>
<dbReference type="EMBL" id="DS836793">
    <property type="protein sequence ID" value="EEC12632.1"/>
    <property type="molecule type" value="Genomic_DNA"/>
</dbReference>
<reference evidence="2 4" key="1">
    <citation type="submission" date="2008-03" db="EMBL/GenBank/DDBJ databases">
        <title>Annotation of Ixodes scapularis.</title>
        <authorList>
            <consortium name="Ixodes scapularis Genome Project Consortium"/>
            <person name="Caler E."/>
            <person name="Hannick L.I."/>
            <person name="Bidwell S."/>
            <person name="Joardar V."/>
            <person name="Thiagarajan M."/>
            <person name="Amedeo P."/>
            <person name="Galinsky K.J."/>
            <person name="Schobel S."/>
            <person name="Inman J."/>
            <person name="Hostetler J."/>
            <person name="Miller J."/>
            <person name="Hammond M."/>
            <person name="Megy K."/>
            <person name="Lawson D."/>
            <person name="Kodira C."/>
            <person name="Sutton G."/>
            <person name="Meyer J."/>
            <person name="Hill C.A."/>
            <person name="Birren B."/>
            <person name="Nene V."/>
            <person name="Collins F."/>
            <person name="Alarcon-Chaidez F."/>
            <person name="Wikel S."/>
            <person name="Strausberg R."/>
        </authorList>
    </citation>
    <scope>NUCLEOTIDE SEQUENCE [LARGE SCALE GENOMIC DNA]</scope>
    <source>
        <strain evidence="4">Wikel</strain>
        <strain evidence="2">Wikel colony</strain>
    </source>
</reference>
<dbReference type="OrthoDB" id="10536257at2759"/>
<dbReference type="PaxDb" id="6945-B7Q1B0"/>
<dbReference type="EMBL" id="ABJB010886764">
    <property type="status" value="NOT_ANNOTATED_CDS"/>
    <property type="molecule type" value="Genomic_DNA"/>
</dbReference>
<dbReference type="HOGENOM" id="CLU_832314_0_0_1"/>
<dbReference type="VEuPathDB" id="VectorBase:ISCI009169"/>
<feature type="region of interest" description="Disordered" evidence="1">
    <location>
        <begin position="288"/>
        <end position="334"/>
    </location>
</feature>
<protein>
    <submittedName>
        <fullName evidence="2 3">Uncharacterized protein</fullName>
    </submittedName>
</protein>
<dbReference type="EnsemblMetazoa" id="ISCW009169-RA">
    <property type="protein sequence ID" value="ISCW009169-PA"/>
    <property type="gene ID" value="ISCW009169"/>
</dbReference>
<feature type="compositionally biased region" description="Low complexity" evidence="1">
    <location>
        <begin position="152"/>
        <end position="165"/>
    </location>
</feature>
<dbReference type="InParanoid" id="B7Q1B0"/>
<dbReference type="VEuPathDB" id="VectorBase:ISCP_035750"/>
<gene>
    <name evidence="2" type="ORF">IscW_ISCW009169</name>
</gene>
<feature type="region of interest" description="Disordered" evidence="1">
    <location>
        <begin position="137"/>
        <end position="165"/>
    </location>
</feature>
<keyword evidence="4" id="KW-1185">Reference proteome</keyword>
<name>B7Q1B0_IXOSC</name>
<reference evidence="3" key="2">
    <citation type="submission" date="2020-05" db="UniProtKB">
        <authorList>
            <consortium name="EnsemblMetazoa"/>
        </authorList>
    </citation>
    <scope>IDENTIFICATION</scope>
    <source>
        <strain evidence="3">wikel</strain>
    </source>
</reference>